<feature type="transmembrane region" description="Helical" evidence="8">
    <location>
        <begin position="222"/>
        <end position="241"/>
    </location>
</feature>
<keyword evidence="3" id="KW-0813">Transport</keyword>
<keyword evidence="6 8" id="KW-0472">Membrane</keyword>
<evidence type="ECO:0000256" key="3">
    <source>
        <dbReference type="ARBA" id="ARBA00022448"/>
    </source>
</evidence>
<sequence length="582" mass="62000">MSTILADAAPGAPTDIPTPTVGAHGINQTELAIVIFFFLLVSVLGFLAARWRQARQANHLEEWGLGGRSFGGWITWFLLGGDLYTAYTFIAVPAAMVSGAFGFFAVPYTIIVWPLVFLFLPRLWSVSRKHGYVTPSDFVRGRYGSKSLGLAVAVVGVVATMPYIALQLVGIQACLDVIGIGGKGTSTFAKDLPLFIAFAVLAAFTYTSGLRAPAVIAFVKDFLIYLVIIVAVIYIPTRFVGGWHSIFHLASTGGKPNGTVRPGFLSLNDASGKTNAFPYATLALGSALALFMYPHAQIGVLSTKSRNTVRKNLAGLSIYSMVLGLIALLGYMAVAAGFGIRNKDGSLGGNLAGNPQHAVPALFDAVFPSWFAGVAFAAVAVGALVPAAIMSIAAANLFTRNIYVDFIKPDATPHQQAKMSKMVSLLVKFGALVFVLGLDATSAINFQLLGGVLIVQTLPAIVFGLFKRWFHRWALLIGLVVGVGYGLLTAYQQDKIDPVTHKVTQDHFGNQIAHVPGTHLSAYIGMTALVLNLVVAVVLTFVFRALKVADGVDETQPHDYTADEGDKDLPELVQAEPALAEI</sequence>
<feature type="transmembrane region" description="Helical" evidence="8">
    <location>
        <begin position="370"/>
        <end position="398"/>
    </location>
</feature>
<keyword evidence="10" id="KW-1185">Reference proteome</keyword>
<gene>
    <name evidence="9" type="ORF">GCM10009839_59780</name>
</gene>
<dbReference type="Gene3D" id="1.20.1730.10">
    <property type="entry name" value="Sodium/glucose cotransporter"/>
    <property type="match status" value="1"/>
</dbReference>
<dbReference type="CDD" id="cd10322">
    <property type="entry name" value="SLC5sbd"/>
    <property type="match status" value="1"/>
</dbReference>
<organism evidence="9 10">
    <name type="scientific">Catenulispora yoronensis</name>
    <dbReference type="NCBI Taxonomy" id="450799"/>
    <lineage>
        <taxon>Bacteria</taxon>
        <taxon>Bacillati</taxon>
        <taxon>Actinomycetota</taxon>
        <taxon>Actinomycetes</taxon>
        <taxon>Catenulisporales</taxon>
        <taxon>Catenulisporaceae</taxon>
        <taxon>Catenulispora</taxon>
    </lineage>
</organism>
<dbReference type="InterPro" id="IPR050277">
    <property type="entry name" value="Sodium:Solute_Symporter"/>
</dbReference>
<feature type="transmembrane region" description="Helical" evidence="8">
    <location>
        <begin position="70"/>
        <end position="90"/>
    </location>
</feature>
<comment type="caution">
    <text evidence="9">The sequence shown here is derived from an EMBL/GenBank/DDBJ whole genome shotgun (WGS) entry which is preliminary data.</text>
</comment>
<feature type="transmembrane region" description="Helical" evidence="8">
    <location>
        <begin position="520"/>
        <end position="543"/>
    </location>
</feature>
<dbReference type="Pfam" id="PF00474">
    <property type="entry name" value="SSF"/>
    <property type="match status" value="1"/>
</dbReference>
<evidence type="ECO:0000256" key="7">
    <source>
        <dbReference type="RuleBase" id="RU362091"/>
    </source>
</evidence>
<comment type="subcellular location">
    <subcellularLocation>
        <location evidence="1">Membrane</location>
        <topology evidence="1">Multi-pass membrane protein</topology>
    </subcellularLocation>
</comment>
<dbReference type="InterPro" id="IPR038377">
    <property type="entry name" value="Na/Glc_symporter_sf"/>
</dbReference>
<evidence type="ECO:0000256" key="4">
    <source>
        <dbReference type="ARBA" id="ARBA00022692"/>
    </source>
</evidence>
<evidence type="ECO:0000256" key="2">
    <source>
        <dbReference type="ARBA" id="ARBA00006434"/>
    </source>
</evidence>
<dbReference type="PANTHER" id="PTHR48086">
    <property type="entry name" value="SODIUM/PROLINE SYMPORTER-RELATED"/>
    <property type="match status" value="1"/>
</dbReference>
<dbReference type="Proteomes" id="UP001500751">
    <property type="component" value="Unassembled WGS sequence"/>
</dbReference>
<protein>
    <submittedName>
        <fullName evidence="9">Sodium:solute symporter family protein</fullName>
    </submittedName>
</protein>
<dbReference type="NCBIfam" id="NF046076">
    <property type="entry name" value="monocarbox_MctP"/>
    <property type="match status" value="1"/>
</dbReference>
<feature type="transmembrane region" description="Helical" evidence="8">
    <location>
        <begin position="419"/>
        <end position="438"/>
    </location>
</feature>
<dbReference type="PROSITE" id="PS50283">
    <property type="entry name" value="NA_SOLUT_SYMP_3"/>
    <property type="match status" value="1"/>
</dbReference>
<evidence type="ECO:0000256" key="1">
    <source>
        <dbReference type="ARBA" id="ARBA00004141"/>
    </source>
</evidence>
<dbReference type="InterPro" id="IPR001734">
    <property type="entry name" value="Na/solute_symporter"/>
</dbReference>
<reference evidence="9 10" key="1">
    <citation type="journal article" date="2019" name="Int. J. Syst. Evol. Microbiol.">
        <title>The Global Catalogue of Microorganisms (GCM) 10K type strain sequencing project: providing services to taxonomists for standard genome sequencing and annotation.</title>
        <authorList>
            <consortium name="The Broad Institute Genomics Platform"/>
            <consortium name="The Broad Institute Genome Sequencing Center for Infectious Disease"/>
            <person name="Wu L."/>
            <person name="Ma J."/>
        </authorList>
    </citation>
    <scope>NUCLEOTIDE SEQUENCE [LARGE SCALE GENOMIC DNA]</scope>
    <source>
        <strain evidence="9 10">JCM 16014</strain>
    </source>
</reference>
<feature type="transmembrane region" description="Helical" evidence="8">
    <location>
        <begin position="276"/>
        <end position="293"/>
    </location>
</feature>
<dbReference type="EMBL" id="BAAAQN010000042">
    <property type="protein sequence ID" value="GAA2047032.1"/>
    <property type="molecule type" value="Genomic_DNA"/>
</dbReference>
<comment type="similarity">
    <text evidence="2 7">Belongs to the sodium:solute symporter (SSF) (TC 2.A.21) family.</text>
</comment>
<evidence type="ECO:0000256" key="6">
    <source>
        <dbReference type="ARBA" id="ARBA00023136"/>
    </source>
</evidence>
<evidence type="ECO:0000256" key="8">
    <source>
        <dbReference type="SAM" id="Phobius"/>
    </source>
</evidence>
<feature type="transmembrane region" description="Helical" evidence="8">
    <location>
        <begin position="313"/>
        <end position="340"/>
    </location>
</feature>
<feature type="transmembrane region" description="Helical" evidence="8">
    <location>
        <begin position="473"/>
        <end position="491"/>
    </location>
</feature>
<feature type="transmembrane region" description="Helical" evidence="8">
    <location>
        <begin position="96"/>
        <end position="120"/>
    </location>
</feature>
<accession>A0ABN2V142</accession>
<feature type="transmembrane region" description="Helical" evidence="8">
    <location>
        <begin position="148"/>
        <end position="172"/>
    </location>
</feature>
<evidence type="ECO:0000256" key="5">
    <source>
        <dbReference type="ARBA" id="ARBA00022989"/>
    </source>
</evidence>
<feature type="transmembrane region" description="Helical" evidence="8">
    <location>
        <begin position="31"/>
        <end position="49"/>
    </location>
</feature>
<evidence type="ECO:0000313" key="10">
    <source>
        <dbReference type="Proteomes" id="UP001500751"/>
    </source>
</evidence>
<evidence type="ECO:0000313" key="9">
    <source>
        <dbReference type="EMBL" id="GAA2047032.1"/>
    </source>
</evidence>
<dbReference type="PANTHER" id="PTHR48086:SF8">
    <property type="entry name" value="MONOCARBOXYLIC ACID PERMEASE"/>
    <property type="match status" value="1"/>
</dbReference>
<keyword evidence="5 8" id="KW-1133">Transmembrane helix</keyword>
<name>A0ABN2V142_9ACTN</name>
<keyword evidence="4 8" id="KW-0812">Transmembrane</keyword>
<proteinExistence type="inferred from homology"/>
<feature type="transmembrane region" description="Helical" evidence="8">
    <location>
        <begin position="192"/>
        <end position="210"/>
    </location>
</feature>
<feature type="transmembrane region" description="Helical" evidence="8">
    <location>
        <begin position="444"/>
        <end position="466"/>
    </location>
</feature>